<dbReference type="Proteomes" id="UP001439008">
    <property type="component" value="Unassembled WGS sequence"/>
</dbReference>
<reference evidence="1 2" key="1">
    <citation type="journal article" date="2024" name="BMC Biol.">
        <title>Comparative genomics of Ascetosporea gives new insight into the evolutionary basis for animal parasitism in Rhizaria.</title>
        <authorList>
            <person name="Hiltunen Thoren M."/>
            <person name="Onut-Brannstrom I."/>
            <person name="Alfjorden A."/>
            <person name="Peckova H."/>
            <person name="Swords F."/>
            <person name="Hooper C."/>
            <person name="Holzer A.S."/>
            <person name="Bass D."/>
            <person name="Burki F."/>
        </authorList>
    </citation>
    <scope>NUCLEOTIDE SEQUENCE [LARGE SCALE GENOMIC DNA]</scope>
    <source>
        <strain evidence="1">20-A016</strain>
    </source>
</reference>
<gene>
    <name evidence="1" type="ORF">MHBO_000938</name>
</gene>
<evidence type="ECO:0000313" key="2">
    <source>
        <dbReference type="Proteomes" id="UP001439008"/>
    </source>
</evidence>
<evidence type="ECO:0000313" key="1">
    <source>
        <dbReference type="EMBL" id="MES1919067.1"/>
    </source>
</evidence>
<organism evidence="1 2">
    <name type="scientific">Bonamia ostreae</name>
    <dbReference type="NCBI Taxonomy" id="126728"/>
    <lineage>
        <taxon>Eukaryota</taxon>
        <taxon>Sar</taxon>
        <taxon>Rhizaria</taxon>
        <taxon>Endomyxa</taxon>
        <taxon>Ascetosporea</taxon>
        <taxon>Haplosporida</taxon>
        <taxon>Bonamia</taxon>
    </lineage>
</organism>
<dbReference type="EMBL" id="JBDODL010000190">
    <property type="protein sequence ID" value="MES1919067.1"/>
    <property type="molecule type" value="Genomic_DNA"/>
</dbReference>
<sequence length="99" mass="11436">MSGKEDFAMKMCSKIKKHCDFNKNLHEILKLLLQIEKEIDQEVPAKLEEAWASKIMAKNSDELGIFDIGRKKSNLTKFISSFKSSVFLLKFIFALFGQF</sequence>
<proteinExistence type="predicted"/>
<name>A0ABV2AHC7_9EUKA</name>
<accession>A0ABV2AHC7</accession>
<keyword evidence="2" id="KW-1185">Reference proteome</keyword>
<comment type="caution">
    <text evidence="1">The sequence shown here is derived from an EMBL/GenBank/DDBJ whole genome shotgun (WGS) entry which is preliminary data.</text>
</comment>
<protein>
    <submittedName>
        <fullName evidence="1">Uncharacterized protein</fullName>
    </submittedName>
</protein>